<gene>
    <name evidence="3" type="ORF">KILIM_025_00450</name>
</gene>
<evidence type="ECO:0000313" key="3">
    <source>
        <dbReference type="EMBL" id="GAB95708.1"/>
    </source>
</evidence>
<dbReference type="CDD" id="cd00293">
    <property type="entry name" value="USP-like"/>
    <property type="match status" value="1"/>
</dbReference>
<dbReference type="PANTHER" id="PTHR46268">
    <property type="entry name" value="STRESS RESPONSE PROTEIN NHAX"/>
    <property type="match status" value="1"/>
</dbReference>
<feature type="domain" description="UspA" evidence="2">
    <location>
        <begin position="3"/>
        <end position="143"/>
    </location>
</feature>
<dbReference type="Proteomes" id="UP000008366">
    <property type="component" value="Unassembled WGS sequence"/>
</dbReference>
<dbReference type="AlphaFoldDB" id="K6VHM6"/>
<dbReference type="Pfam" id="PF00582">
    <property type="entry name" value="Usp"/>
    <property type="match status" value="1"/>
</dbReference>
<dbReference type="PRINTS" id="PR01438">
    <property type="entry name" value="UNVRSLSTRESS"/>
</dbReference>
<keyword evidence="4" id="KW-1185">Reference proteome</keyword>
<dbReference type="RefSeq" id="WP_006592240.1">
    <property type="nucleotide sequence ID" value="NZ_BAHD01000025.1"/>
</dbReference>
<evidence type="ECO:0000256" key="1">
    <source>
        <dbReference type="ARBA" id="ARBA00008791"/>
    </source>
</evidence>
<evidence type="ECO:0000313" key="4">
    <source>
        <dbReference type="Proteomes" id="UP000008366"/>
    </source>
</evidence>
<dbReference type="InterPro" id="IPR006016">
    <property type="entry name" value="UspA"/>
</dbReference>
<dbReference type="InterPro" id="IPR006015">
    <property type="entry name" value="Universal_stress_UspA"/>
</dbReference>
<protein>
    <submittedName>
        <fullName evidence="3">UspA family protein</fullName>
    </submittedName>
</protein>
<accession>K6VHM6</accession>
<reference evidence="3 4" key="1">
    <citation type="submission" date="2012-08" db="EMBL/GenBank/DDBJ databases">
        <title>Whole genome shotgun sequence of Kineosphaera limosa NBRC 100340.</title>
        <authorList>
            <person name="Yoshida I."/>
            <person name="Isaki S."/>
            <person name="Hosoyama A."/>
            <person name="Tsuchikane K."/>
            <person name="Katsumata H."/>
            <person name="Ando Y."/>
            <person name="Ohji S."/>
            <person name="Hamada M."/>
            <person name="Tamura T."/>
            <person name="Yamazoe A."/>
            <person name="Yamazaki S."/>
            <person name="Fujita N."/>
        </authorList>
    </citation>
    <scope>NUCLEOTIDE SEQUENCE [LARGE SCALE GENOMIC DNA]</scope>
    <source>
        <strain evidence="3 4">NBRC 100340</strain>
    </source>
</reference>
<dbReference type="STRING" id="1184609.KILIM_025_00450"/>
<proteinExistence type="inferred from homology"/>
<dbReference type="OrthoDB" id="5186731at2"/>
<dbReference type="SUPFAM" id="SSF52402">
    <property type="entry name" value="Adenine nucleotide alpha hydrolases-like"/>
    <property type="match status" value="1"/>
</dbReference>
<dbReference type="EMBL" id="BAHD01000025">
    <property type="protein sequence ID" value="GAB95708.1"/>
    <property type="molecule type" value="Genomic_DNA"/>
</dbReference>
<dbReference type="eggNOG" id="COG0589">
    <property type="taxonomic scope" value="Bacteria"/>
</dbReference>
<comment type="similarity">
    <text evidence="1">Belongs to the universal stress protein A family.</text>
</comment>
<name>K6VHM6_9MICO</name>
<dbReference type="PANTHER" id="PTHR46268:SF6">
    <property type="entry name" value="UNIVERSAL STRESS PROTEIN UP12"/>
    <property type="match status" value="1"/>
</dbReference>
<dbReference type="Gene3D" id="3.40.50.620">
    <property type="entry name" value="HUPs"/>
    <property type="match status" value="1"/>
</dbReference>
<evidence type="ECO:0000259" key="2">
    <source>
        <dbReference type="Pfam" id="PF00582"/>
    </source>
</evidence>
<dbReference type="InterPro" id="IPR014729">
    <property type="entry name" value="Rossmann-like_a/b/a_fold"/>
</dbReference>
<sequence>MPKVIVGVDRGDASTRALRFAVDVARAEDLSLILAYVINWSPFSFSTPSDNEQRHARREQELVTAREQIIEPMTKIVEEAGLSAQTEVQHGHPSETLVDLAYKHDASHIIVGRTGDSGLRGTVFGSTASRLVQHSPVPVTVVP</sequence>
<comment type="caution">
    <text evidence="3">The sequence shown here is derived from an EMBL/GenBank/DDBJ whole genome shotgun (WGS) entry which is preliminary data.</text>
</comment>
<organism evidence="3 4">
    <name type="scientific">Kineosphaera limosa NBRC 100340</name>
    <dbReference type="NCBI Taxonomy" id="1184609"/>
    <lineage>
        <taxon>Bacteria</taxon>
        <taxon>Bacillati</taxon>
        <taxon>Actinomycetota</taxon>
        <taxon>Actinomycetes</taxon>
        <taxon>Micrococcales</taxon>
        <taxon>Dermatophilaceae</taxon>
        <taxon>Kineosphaera</taxon>
    </lineage>
</organism>